<dbReference type="OrthoDB" id="2152029at2759"/>
<sequence>MANKQTLYACGTLAERIWAVLALLKAPSSLLYQITFARSSWNKVNAGKSIARIVRDFVPTYLTGTLNATQIQWLDKPNGEKVGRDRFLGLATGPTPEEADVDCVPVKSVGTGVWVARRTGTPDKWKIRQYLATSARTASYAPSVVRSLRITATRDGYYRRLAARIDDQPGPAGEDQKVVAPLTTSSRDGRDGSARRVALLHEMTEGAAAAVPVEAESPVVVEALVHAEVTRLWDSKTFVSSFDTPDGSPSGDCRRGCVDTACRAASHGVPLDGANPCMAYTIVAEVDALAVDAASSQRGVTGSNEGMDVSAAVVKAALTEAQTDAAEAAADAAVSVEYPRVGTVGVGVEPVQGQEIAARLAAHVPPLDGAAGPHEHAVPDAAAGVERGAGLDFANPKPPNINLIN</sequence>
<accession>A0A166SIA3</accession>
<reference evidence="2 3" key="1">
    <citation type="journal article" date="2016" name="Mol. Biol. Evol.">
        <title>Comparative Genomics of Early-Diverging Mushroom-Forming Fungi Provides Insights into the Origins of Lignocellulose Decay Capabilities.</title>
        <authorList>
            <person name="Nagy L.G."/>
            <person name="Riley R."/>
            <person name="Tritt A."/>
            <person name="Adam C."/>
            <person name="Daum C."/>
            <person name="Floudas D."/>
            <person name="Sun H."/>
            <person name="Yadav J.S."/>
            <person name="Pangilinan J."/>
            <person name="Larsson K.H."/>
            <person name="Matsuura K."/>
            <person name="Barry K."/>
            <person name="Labutti K."/>
            <person name="Kuo R."/>
            <person name="Ohm R.A."/>
            <person name="Bhattacharya S.S."/>
            <person name="Shirouzu T."/>
            <person name="Yoshinaga Y."/>
            <person name="Martin F.M."/>
            <person name="Grigoriev I.V."/>
            <person name="Hibbett D.S."/>
        </authorList>
    </citation>
    <scope>NUCLEOTIDE SEQUENCE [LARGE SCALE GENOMIC DNA]</scope>
    <source>
        <strain evidence="2 3">CBS 109695</strain>
    </source>
</reference>
<dbReference type="Proteomes" id="UP000076532">
    <property type="component" value="Unassembled WGS sequence"/>
</dbReference>
<feature type="region of interest" description="Disordered" evidence="1">
    <location>
        <begin position="165"/>
        <end position="192"/>
    </location>
</feature>
<keyword evidence="3" id="KW-1185">Reference proteome</keyword>
<dbReference type="EMBL" id="KV417498">
    <property type="protein sequence ID" value="KZP29479.1"/>
    <property type="molecule type" value="Genomic_DNA"/>
</dbReference>
<name>A0A166SIA3_9AGAM</name>
<organism evidence="2 3">
    <name type="scientific">Athelia psychrophila</name>
    <dbReference type="NCBI Taxonomy" id="1759441"/>
    <lineage>
        <taxon>Eukaryota</taxon>
        <taxon>Fungi</taxon>
        <taxon>Dikarya</taxon>
        <taxon>Basidiomycota</taxon>
        <taxon>Agaricomycotina</taxon>
        <taxon>Agaricomycetes</taxon>
        <taxon>Agaricomycetidae</taxon>
        <taxon>Atheliales</taxon>
        <taxon>Atheliaceae</taxon>
        <taxon>Athelia</taxon>
    </lineage>
</organism>
<evidence type="ECO:0000313" key="2">
    <source>
        <dbReference type="EMBL" id="KZP29479.1"/>
    </source>
</evidence>
<evidence type="ECO:0000256" key="1">
    <source>
        <dbReference type="SAM" id="MobiDB-lite"/>
    </source>
</evidence>
<evidence type="ECO:0000313" key="3">
    <source>
        <dbReference type="Proteomes" id="UP000076532"/>
    </source>
</evidence>
<protein>
    <submittedName>
        <fullName evidence="2">Uncharacterized protein</fullName>
    </submittedName>
</protein>
<gene>
    <name evidence="2" type="ORF">FIBSPDRAFT_884898</name>
</gene>
<dbReference type="AlphaFoldDB" id="A0A166SIA3"/>
<proteinExistence type="predicted"/>